<keyword evidence="4" id="KW-1185">Reference proteome</keyword>
<reference evidence="1 4" key="2">
    <citation type="journal article" date="2017" name="Arch. Virol.">
        <title>First complete genome sequence of a virulent bacteriophage infecting the opportunistic pathogen Serratia rubidaea.</title>
        <authorList>
            <person name="Xing S."/>
            <person name="Ma T."/>
            <person name="Zhang X."/>
            <person name="Huang Y."/>
            <person name="Mi Z."/>
            <person name="Sun Q."/>
            <person name="An X."/>
            <person name="Fan H."/>
            <person name="Wu S."/>
            <person name="Wei L."/>
            <person name="Tong Y."/>
        </authorList>
    </citation>
    <scope>NUCLEOTIDE SEQUENCE [LARGE SCALE GENOMIC DNA]</scope>
</reference>
<sequence length="372" mass="42945">MAIAKIGDLHIGSRNGSRYVRDFIKNYLINYFIPELVDADIKEVWQFGDTFDVRKFMYGRDKDWLKDELVPALRTAGIKWNGLVGNHDITLEESNRINWPSYLVDMAPDVFTYYSEPTEVMVEGKKVLVLPWINKENYARSVQMLQDTDAEFCFAHLELAGFKMYQSSTCDHGQIDLSLLSKFTRVDTGHFHTRSFEGNVQYLGTPYHLTWEDYKDGDNRGFYVDDLTDGGELFIPNNASQTLFRYVEYDYTKLSSDDEGNWIDPEWLNTKLGIEGQIVKIIVTNRDNSKHYEKFCDAMKRCKCIDYNFIDKTVTVSAEKVEVTEEMIATDAVEVLKNDIRAADNIQRPESVCKLAEAFYTAAQQRLNTLDA</sequence>
<name>A0A1J0MG72_9CAUD</name>
<dbReference type="GO" id="GO:0004519">
    <property type="term" value="F:endonuclease activity"/>
    <property type="evidence" value="ECO:0007669"/>
    <property type="project" value="UniProtKB-KW"/>
</dbReference>
<evidence type="ECO:0000313" key="4">
    <source>
        <dbReference type="Proteomes" id="UP000231470"/>
    </source>
</evidence>
<organism evidence="2 3">
    <name type="scientific">Serratia phage vB_Sru_IME250</name>
    <dbReference type="NCBI Taxonomy" id="1852640"/>
    <lineage>
        <taxon>Viruses</taxon>
        <taxon>Duplodnaviria</taxon>
        <taxon>Heunggongvirae</taxon>
        <taxon>Uroviricota</taxon>
        <taxon>Caudoviricetes</taxon>
        <taxon>Pantevenvirales</taxon>
        <taxon>Ackermannviridae</taxon>
        <taxon>Taipeivirus</taxon>
        <taxon>Taipeivirus IME250</taxon>
    </lineage>
</organism>
<accession>A0A1J0MG72</accession>
<evidence type="ECO:0000313" key="2">
    <source>
        <dbReference type="EMBL" id="APD20187.1"/>
    </source>
</evidence>
<dbReference type="OrthoDB" id="3083at10239"/>
<dbReference type="Proteomes" id="UP000231470">
    <property type="component" value="Segment"/>
</dbReference>
<protein>
    <submittedName>
        <fullName evidence="2">Recombination-related endonuclease</fullName>
    </submittedName>
</protein>
<dbReference type="EMBL" id="KY073123">
    <property type="protein sequence ID" value="APD20187.1"/>
    <property type="molecule type" value="Genomic_DNA"/>
</dbReference>
<dbReference type="RefSeq" id="YP_009616080.1">
    <property type="nucleotide sequence ID" value="NC_042047.1"/>
</dbReference>
<reference evidence="2 3" key="1">
    <citation type="submission" date="2016-11" db="EMBL/GenBank/DDBJ databases">
        <title>Complete genome of the first virulent bacteriophage infecting the opportunist pathogen Serratia rubidaea.</title>
        <authorList>
            <person name="Xing S."/>
            <person name="Ma T."/>
            <person name="Zhang X."/>
            <person name="Huang Y."/>
            <person name="Mi Z."/>
            <person name="Sun Q."/>
            <person name="An X."/>
            <person name="Fan H."/>
            <person name="Wu S."/>
            <person name="Lin W."/>
            <person name="Tong Y."/>
        </authorList>
    </citation>
    <scope>NUCLEOTIDE SEQUENCE [LARGE SCALE GENOMIC DNA]</scope>
</reference>
<keyword evidence="2" id="KW-0378">Hydrolase</keyword>
<evidence type="ECO:0000313" key="3">
    <source>
        <dbReference type="Proteomes" id="UP000230444"/>
    </source>
</evidence>
<dbReference type="EMBL" id="KX147096">
    <property type="protein sequence ID" value="ANM47279.1"/>
    <property type="molecule type" value="Genomic_DNA"/>
</dbReference>
<dbReference type="Gene3D" id="3.60.21.10">
    <property type="match status" value="1"/>
</dbReference>
<evidence type="ECO:0000313" key="1">
    <source>
        <dbReference type="EMBL" id="ANM47279.1"/>
    </source>
</evidence>
<keyword evidence="2" id="KW-0540">Nuclease</keyword>
<dbReference type="SUPFAM" id="SSF56300">
    <property type="entry name" value="Metallo-dependent phosphatases"/>
    <property type="match status" value="1"/>
</dbReference>
<dbReference type="KEGG" id="vg:40092561"/>
<dbReference type="GeneID" id="40092561"/>
<dbReference type="InterPro" id="IPR029052">
    <property type="entry name" value="Metallo-depent_PP-like"/>
</dbReference>
<keyword evidence="2" id="KW-0255">Endonuclease</keyword>
<proteinExistence type="predicted"/>
<dbReference type="Proteomes" id="UP000230444">
    <property type="component" value="Segment"/>
</dbReference>